<feature type="region of interest" description="Disordered" evidence="1">
    <location>
        <begin position="63"/>
        <end position="87"/>
    </location>
</feature>
<keyword evidence="2" id="KW-0472">Membrane</keyword>
<evidence type="ECO:0000313" key="3">
    <source>
        <dbReference type="EMBL" id="MPD04845.1"/>
    </source>
</evidence>
<keyword evidence="4" id="KW-1185">Reference proteome</keyword>
<sequence>MVFYGKGGRGFDAVLVVLVVMVVLLDRGVKPYKAREVRSTVRNDADLLYKIKGGNTTQKVLKENNENRVTHTASDKMLQEEKKRKVQ</sequence>
<keyword evidence="2" id="KW-0812">Transmembrane</keyword>
<evidence type="ECO:0000256" key="1">
    <source>
        <dbReference type="SAM" id="MobiDB-lite"/>
    </source>
</evidence>
<comment type="caution">
    <text evidence="3">The sequence shown here is derived from an EMBL/GenBank/DDBJ whole genome shotgun (WGS) entry which is preliminary data.</text>
</comment>
<dbReference type="AlphaFoldDB" id="A0A5B7KJR7"/>
<dbReference type="EMBL" id="VSRR010143111">
    <property type="protein sequence ID" value="MPD04845.1"/>
    <property type="molecule type" value="Genomic_DNA"/>
</dbReference>
<gene>
    <name evidence="3" type="ORF">E2C01_100556</name>
</gene>
<accession>A0A5B7KJR7</accession>
<feature type="transmembrane region" description="Helical" evidence="2">
    <location>
        <begin position="12"/>
        <end position="29"/>
    </location>
</feature>
<dbReference type="Proteomes" id="UP000324222">
    <property type="component" value="Unassembled WGS sequence"/>
</dbReference>
<evidence type="ECO:0000256" key="2">
    <source>
        <dbReference type="SAM" id="Phobius"/>
    </source>
</evidence>
<organism evidence="3 4">
    <name type="scientific">Portunus trituberculatus</name>
    <name type="common">Swimming crab</name>
    <name type="synonym">Neptunus trituberculatus</name>
    <dbReference type="NCBI Taxonomy" id="210409"/>
    <lineage>
        <taxon>Eukaryota</taxon>
        <taxon>Metazoa</taxon>
        <taxon>Ecdysozoa</taxon>
        <taxon>Arthropoda</taxon>
        <taxon>Crustacea</taxon>
        <taxon>Multicrustacea</taxon>
        <taxon>Malacostraca</taxon>
        <taxon>Eumalacostraca</taxon>
        <taxon>Eucarida</taxon>
        <taxon>Decapoda</taxon>
        <taxon>Pleocyemata</taxon>
        <taxon>Brachyura</taxon>
        <taxon>Eubrachyura</taxon>
        <taxon>Portunoidea</taxon>
        <taxon>Portunidae</taxon>
        <taxon>Portuninae</taxon>
        <taxon>Portunus</taxon>
    </lineage>
</organism>
<name>A0A5B7KJR7_PORTR</name>
<protein>
    <submittedName>
        <fullName evidence="3">Uncharacterized protein</fullName>
    </submittedName>
</protein>
<evidence type="ECO:0000313" key="4">
    <source>
        <dbReference type="Proteomes" id="UP000324222"/>
    </source>
</evidence>
<keyword evidence="2" id="KW-1133">Transmembrane helix</keyword>
<reference evidence="3 4" key="1">
    <citation type="submission" date="2019-05" db="EMBL/GenBank/DDBJ databases">
        <title>Another draft genome of Portunus trituberculatus and its Hox gene families provides insights of decapod evolution.</title>
        <authorList>
            <person name="Jeong J.-H."/>
            <person name="Song I."/>
            <person name="Kim S."/>
            <person name="Choi T."/>
            <person name="Kim D."/>
            <person name="Ryu S."/>
            <person name="Kim W."/>
        </authorList>
    </citation>
    <scope>NUCLEOTIDE SEQUENCE [LARGE SCALE GENOMIC DNA]</scope>
    <source>
        <tissue evidence="3">Muscle</tissue>
    </source>
</reference>
<proteinExistence type="predicted"/>